<gene>
    <name evidence="3" type="ORF">R3Q15_21860</name>
</gene>
<dbReference type="Proteomes" id="UP001185922">
    <property type="component" value="Unassembled WGS sequence"/>
</dbReference>
<evidence type="ECO:0000256" key="1">
    <source>
        <dbReference type="ARBA" id="ARBA00022801"/>
    </source>
</evidence>
<dbReference type="InterPro" id="IPR000639">
    <property type="entry name" value="Epox_hydrolase-like"/>
</dbReference>
<dbReference type="SUPFAM" id="SSF53474">
    <property type="entry name" value="alpha/beta-Hydrolases"/>
    <property type="match status" value="1"/>
</dbReference>
<dbReference type="InterPro" id="IPR029058">
    <property type="entry name" value="AB_hydrolase_fold"/>
</dbReference>
<keyword evidence="1 3" id="KW-0378">Hydrolase</keyword>
<feature type="domain" description="AB hydrolase-1" evidence="2">
    <location>
        <begin position="24"/>
        <end position="120"/>
    </location>
</feature>
<reference evidence="3" key="1">
    <citation type="submission" date="2023-10" db="EMBL/GenBank/DDBJ databases">
        <title>Development of a sustainable strategy for remediation of hydrocarbon-contaminated territories based on the waste exchange concept.</title>
        <authorList>
            <person name="Krivoruchko A."/>
        </authorList>
    </citation>
    <scope>NUCLEOTIDE SEQUENCE</scope>
    <source>
        <strain evidence="3">IEGM 1279</strain>
    </source>
</reference>
<protein>
    <submittedName>
        <fullName evidence="3">Alpha/beta hydrolase</fullName>
    </submittedName>
</protein>
<dbReference type="GO" id="GO:0016787">
    <property type="term" value="F:hydrolase activity"/>
    <property type="evidence" value="ECO:0007669"/>
    <property type="project" value="UniProtKB-KW"/>
</dbReference>
<evidence type="ECO:0000259" key="2">
    <source>
        <dbReference type="Pfam" id="PF00561"/>
    </source>
</evidence>
<evidence type="ECO:0000313" key="4">
    <source>
        <dbReference type="Proteomes" id="UP001185922"/>
    </source>
</evidence>
<dbReference type="Gene3D" id="3.40.50.1820">
    <property type="entry name" value="alpha/beta hydrolase"/>
    <property type="match status" value="1"/>
</dbReference>
<organism evidence="3 4">
    <name type="scientific">Gordonia amicalis</name>
    <dbReference type="NCBI Taxonomy" id="89053"/>
    <lineage>
        <taxon>Bacteria</taxon>
        <taxon>Bacillati</taxon>
        <taxon>Actinomycetota</taxon>
        <taxon>Actinomycetes</taxon>
        <taxon>Mycobacteriales</taxon>
        <taxon>Gordoniaceae</taxon>
        <taxon>Gordonia</taxon>
    </lineage>
</organism>
<proteinExistence type="predicted"/>
<dbReference type="Pfam" id="PF00561">
    <property type="entry name" value="Abhydrolase_1"/>
    <property type="match status" value="1"/>
</dbReference>
<dbReference type="AlphaFoldDB" id="A0AAE4U1W5"/>
<dbReference type="PANTHER" id="PTHR43329">
    <property type="entry name" value="EPOXIDE HYDROLASE"/>
    <property type="match status" value="1"/>
</dbReference>
<accession>A0AAE4U1W5</accession>
<dbReference type="EMBL" id="JAWLKH010000035">
    <property type="protein sequence ID" value="MDV6314494.1"/>
    <property type="molecule type" value="Genomic_DNA"/>
</dbReference>
<dbReference type="PRINTS" id="PR00412">
    <property type="entry name" value="EPOXHYDRLASE"/>
</dbReference>
<comment type="caution">
    <text evidence="3">The sequence shown here is derived from an EMBL/GenBank/DDBJ whole genome shotgun (WGS) entry which is preliminary data.</text>
</comment>
<dbReference type="RefSeq" id="WP_232513050.1">
    <property type="nucleotide sequence ID" value="NZ_JASIRD010000037.1"/>
</dbReference>
<name>A0AAE4U1W5_9ACTN</name>
<sequence length="320" mass="34258">MEHHVAHVNGTTLHHVSAGSGGSPILLVHGFPESWWTFHRLIPLLARRHRVFAVDLRGFGDSAVADDDHDSATASDDLRQLIRHLDVGPMHVLGQDISGGAVYRLATEHPGLVRSLIAVEMGLAGFGLEGLGDVTRGGSWHIGTLAAPGIADVLFGGREREVLEQWAFPTMTTVPGAVDETDIAEFVRVFARDGGWRGAAGLYRSMLAEGEEFRDRASVPLTMPMLAVGTSGGAFTAQTLAQISGGPLSTIEFEAVGRHVALEAPDRLAAAIVDFLDGVDRSLDVDARHRVTDSEVVSEWRMRPDDCGASPVPERGQGSR</sequence>
<evidence type="ECO:0000313" key="3">
    <source>
        <dbReference type="EMBL" id="MDV6314494.1"/>
    </source>
</evidence>
<dbReference type="InterPro" id="IPR000073">
    <property type="entry name" value="AB_hydrolase_1"/>
</dbReference>